<dbReference type="SUPFAM" id="SSF48452">
    <property type="entry name" value="TPR-like"/>
    <property type="match status" value="1"/>
</dbReference>
<evidence type="ECO:0000313" key="1">
    <source>
        <dbReference type="EMBL" id="CDW78864.1"/>
    </source>
</evidence>
<evidence type="ECO:0000313" key="2">
    <source>
        <dbReference type="Proteomes" id="UP000039865"/>
    </source>
</evidence>
<gene>
    <name evidence="1" type="primary">Contig17978.g19112</name>
    <name evidence="1" type="ORF">STYLEM_7848</name>
</gene>
<organism evidence="1 2">
    <name type="scientific">Stylonychia lemnae</name>
    <name type="common">Ciliate</name>
    <dbReference type="NCBI Taxonomy" id="5949"/>
    <lineage>
        <taxon>Eukaryota</taxon>
        <taxon>Sar</taxon>
        <taxon>Alveolata</taxon>
        <taxon>Ciliophora</taxon>
        <taxon>Intramacronucleata</taxon>
        <taxon>Spirotrichea</taxon>
        <taxon>Stichotrichia</taxon>
        <taxon>Sporadotrichida</taxon>
        <taxon>Oxytrichidae</taxon>
        <taxon>Stylonychinae</taxon>
        <taxon>Stylonychia</taxon>
    </lineage>
</organism>
<keyword evidence="2" id="KW-1185">Reference proteome</keyword>
<reference evidence="1 2" key="1">
    <citation type="submission" date="2014-06" db="EMBL/GenBank/DDBJ databases">
        <authorList>
            <person name="Swart Estienne"/>
        </authorList>
    </citation>
    <scope>NUCLEOTIDE SEQUENCE [LARGE SCALE GENOMIC DNA]</scope>
    <source>
        <strain evidence="1 2">130c</strain>
    </source>
</reference>
<name>A0A078A9H4_STYLE</name>
<accession>A0A078A9H4</accession>
<dbReference type="InterPro" id="IPR011990">
    <property type="entry name" value="TPR-like_helical_dom_sf"/>
</dbReference>
<dbReference type="InParanoid" id="A0A078A9H4"/>
<dbReference type="Proteomes" id="UP000039865">
    <property type="component" value="Unassembled WGS sequence"/>
</dbReference>
<dbReference type="Gene3D" id="1.25.40.10">
    <property type="entry name" value="Tetratricopeptide repeat domain"/>
    <property type="match status" value="1"/>
</dbReference>
<dbReference type="SMART" id="SM00028">
    <property type="entry name" value="TPR"/>
    <property type="match status" value="2"/>
</dbReference>
<dbReference type="EMBL" id="CCKQ01007484">
    <property type="protein sequence ID" value="CDW78864.1"/>
    <property type="molecule type" value="Genomic_DNA"/>
</dbReference>
<sequence>MDKRSYLTKLIEPNEQFYMLLIDVMMYCKYKILNDETSANDSSIVDLLKKSKNSLIKLLHQPEYKSLMAQIALSEESKQKNNNQNPFTELNVKQMNSGHQGVKPEGALNEYENLDENQQLATAEDMGDESLDEAKPPSIDNFSQQANYSFEVGAQRSQNIQGLMKLISSLTMIGAMLLQVGASVECEECYVYYIAVIESIYGQNCLKLGQAYYLLGIFYDQQESFVKALICLMKSHDILKEHLGSIHKTVGDCLFAMALAQQYLKQAEKVYTEGIGNKNLRISKIFEEMGKINILRKCYNEAYDNLRQCLLIKKELFRYKPDCKEVVRVQRFIGGLLAILEVEGNIVENNLLKSKIKDNIEKEKSKDKDEKEKLNKINQILKKTDENSQKDQKAIKDEDKQLIDMIAKSLQSKKTRKVEDFVDEKILPKNRLEKLFNQRAHHIELDEIEYQILLTFSLLLTLNSQQKHSLVDINKVENKIPFLTIQFIRSLDQTQQTILLQSGLFYQKLNYNYVDNLPLLIYDIKKHCKNFFERSREEWEMEQMLVEIIQSPKMKTYNLNLTHSQLKAFESILKHELPLKFLIYMFEERQKKAILEMLFIAIFSDSSNEEAHECFKIFNLYIWYFHLFDDFQNEYLDKLFPKNQTDEESDFYHQLLTNLINSLQIQDKIKVLQINEKILNRLTFEQLLLYKQIKIAPNKQDQLLAFLNLMDEKECYQIYTDYIVNQKRTSSIKKSLKQLTFSTKYIFQIEIKQKLTTIDEGPLDLGKTRTINHSQQTAQFVLNQLQTPQLDHLQSVIEVSDRDSAQLTKEELILLRLNRLSKQNEDMSPTKLSGIQQLSDIGDNFGMRFLSSNYEEMHLLRDMNSSSIKEAVAEMDQFLLRQNESMKNLSKDSIMNINKKALDESSVNMSVYSRDAGTSILVNRLIDNRMLELQNISMRSNDNGNHLTSQQQYMSQLTLFNLKNDSFRGVSTQELDESLISARSSKHIANPTTKRISQGFDSFKKKNNMLVDEELRVFVGLYQKKDASLNFDKLKKSFLFMDENLVDYMRIFVLEAQGITDNIEEHGFSIVDFEKLKLQVPRLLTRVNTLFLEIHMIPLMKEIEQNCSQVLESVNEVVSNSVIVEKTITDIYNFIQRNKNQVSYMKPLSEMLGVVISPANERYINEYAFQRLDNDEFVRILNQNFKSLMTLCKDKQGNLIDEMSKMTQNFRIKIRELEQKFISFNFYRINIQAAFKDGDSHFCKKFTKLPKKGLKIQEKTTEILAKTKEDIKKLDAVFKAPQNINGTTPYNENARYENMLAYYRLLELMNKTLYQYQ</sequence>
<dbReference type="InterPro" id="IPR019734">
    <property type="entry name" value="TPR_rpt"/>
</dbReference>
<protein>
    <submittedName>
        <fullName evidence="1">Tpr domain containing protein</fullName>
    </submittedName>
</protein>
<proteinExistence type="predicted"/>